<comment type="function">
    <text evidence="1">Component of the EKC/KEOPS complex that is required for the formation of a threonylcarbamoyl group on adenosine at position 37 (t(6)A37) in tRNAs that read codons beginning with adenine. The complex is probably involved in the transfer of the threonylcarbamoyl moiety of threonylcarbamoyl-AMP (TC-AMP) to the N6 group of A37. BUD32 has ATPase activity in the context of the EKC/KEOPS complex and likely plays a supporting role to the catalytic subunit KAE1. The EKC/KEOPS complex also promotes both telomere uncapping and telomere elongation. The complex is required for efficient recruitment of transcriptional coactivators.</text>
</comment>
<dbReference type="GO" id="GO:0004674">
    <property type="term" value="F:protein serine/threonine kinase activity"/>
    <property type="evidence" value="ECO:0007669"/>
    <property type="project" value="UniProtKB-EC"/>
</dbReference>
<dbReference type="EMBL" id="JRHA01000004">
    <property type="protein sequence ID" value="PQK14244.1"/>
    <property type="molecule type" value="Genomic_DNA"/>
</dbReference>
<keyword evidence="10" id="KW-0812">Transmembrane</keyword>
<proteinExistence type="predicted"/>
<comment type="catalytic activity">
    <reaction evidence="8">
        <text>L-threonyl-[protein] + ATP = O-phospho-L-threonyl-[protein] + ADP + H(+)</text>
        <dbReference type="Rhea" id="RHEA:46608"/>
        <dbReference type="Rhea" id="RHEA-COMP:11060"/>
        <dbReference type="Rhea" id="RHEA-COMP:11605"/>
        <dbReference type="ChEBI" id="CHEBI:15378"/>
        <dbReference type="ChEBI" id="CHEBI:30013"/>
        <dbReference type="ChEBI" id="CHEBI:30616"/>
        <dbReference type="ChEBI" id="CHEBI:61977"/>
        <dbReference type="ChEBI" id="CHEBI:456216"/>
        <dbReference type="EC" id="2.7.11.1"/>
    </reaction>
</comment>
<sequence length="289" mass="31665">MADNSVEYPNVEYPGGFGIHDVIGYGNSSLLVLDSRTLETVTAIKKPLDANGALHVDRERQIYERFALQGGHGGLLKYYGTVENGIRLEYAARHDLDTPDVTEQPLHVRRRWIMQIAVALRFIHGAGVIHGDLRRANILVDDKLDAKVADFAGSSLDLSPLLIESPAFNPYYTPLSTKGDIYAFGSLAYEILTGHRPDLDRGLSFSQELEGESLGICAMIIKKCWQGAYSNCDGLIQDLNAAAPGSSPARNIVTMRMAMLGIVGLTIAVLALRPSAKAWFSVRFIRTSM</sequence>
<feature type="domain" description="Protein kinase" evidence="11">
    <location>
        <begin position="17"/>
        <end position="260"/>
    </location>
</feature>
<dbReference type="OrthoDB" id="4865382at2759"/>
<dbReference type="InterPro" id="IPR011009">
    <property type="entry name" value="Kinase-like_dom_sf"/>
</dbReference>
<dbReference type="Gene3D" id="1.10.510.10">
    <property type="entry name" value="Transferase(Phosphotransferase) domain 1"/>
    <property type="match status" value="1"/>
</dbReference>
<evidence type="ECO:0000256" key="1">
    <source>
        <dbReference type="ARBA" id="ARBA00003747"/>
    </source>
</evidence>
<dbReference type="GO" id="GO:0005524">
    <property type="term" value="F:ATP binding"/>
    <property type="evidence" value="ECO:0007669"/>
    <property type="project" value="InterPro"/>
</dbReference>
<name>A0A2S7YE02_BEABA</name>
<dbReference type="Proteomes" id="UP000237441">
    <property type="component" value="Unassembled WGS sequence"/>
</dbReference>
<dbReference type="InterPro" id="IPR008266">
    <property type="entry name" value="Tyr_kinase_AS"/>
</dbReference>
<evidence type="ECO:0000256" key="5">
    <source>
        <dbReference type="ARBA" id="ARBA00019973"/>
    </source>
</evidence>
<dbReference type="PROSITE" id="PS50011">
    <property type="entry name" value="PROTEIN_KINASE_DOM"/>
    <property type="match status" value="1"/>
</dbReference>
<evidence type="ECO:0000256" key="10">
    <source>
        <dbReference type="SAM" id="Phobius"/>
    </source>
</evidence>
<organism evidence="12 13">
    <name type="scientific">Beauveria bassiana</name>
    <name type="common">White muscardine disease fungus</name>
    <name type="synonym">Tritirachium shiotae</name>
    <dbReference type="NCBI Taxonomy" id="176275"/>
    <lineage>
        <taxon>Eukaryota</taxon>
        <taxon>Fungi</taxon>
        <taxon>Dikarya</taxon>
        <taxon>Ascomycota</taxon>
        <taxon>Pezizomycotina</taxon>
        <taxon>Sordariomycetes</taxon>
        <taxon>Hypocreomycetidae</taxon>
        <taxon>Hypocreales</taxon>
        <taxon>Cordycipitaceae</taxon>
        <taxon>Beauveria</taxon>
    </lineage>
</organism>
<evidence type="ECO:0000256" key="9">
    <source>
        <dbReference type="ARBA" id="ARBA00048679"/>
    </source>
</evidence>
<keyword evidence="10" id="KW-0472">Membrane</keyword>
<dbReference type="InterPro" id="IPR050167">
    <property type="entry name" value="Ser_Thr_protein_kinase"/>
</dbReference>
<dbReference type="GO" id="GO:0007165">
    <property type="term" value="P:signal transduction"/>
    <property type="evidence" value="ECO:0007669"/>
    <property type="project" value="TreeGrafter"/>
</dbReference>
<dbReference type="EC" id="2.7.11.1" evidence="3"/>
<comment type="caution">
    <text evidence="12">The sequence shown here is derived from an EMBL/GenBank/DDBJ whole genome shotgun (WGS) entry which is preliminary data.</text>
</comment>
<dbReference type="PROSITE" id="PS00109">
    <property type="entry name" value="PROTEIN_KINASE_TYR"/>
    <property type="match status" value="1"/>
</dbReference>
<accession>A0A2S7YE02</accession>
<evidence type="ECO:0000256" key="4">
    <source>
        <dbReference type="ARBA" id="ARBA00013948"/>
    </source>
</evidence>
<dbReference type="PANTHER" id="PTHR23257">
    <property type="entry name" value="SERINE-THREONINE PROTEIN KINASE"/>
    <property type="match status" value="1"/>
</dbReference>
<dbReference type="AlphaFoldDB" id="A0A2S7YE02"/>
<dbReference type="SUPFAM" id="SSF56112">
    <property type="entry name" value="Protein kinase-like (PK-like)"/>
    <property type="match status" value="1"/>
</dbReference>
<evidence type="ECO:0000259" key="11">
    <source>
        <dbReference type="PROSITE" id="PS50011"/>
    </source>
</evidence>
<dbReference type="InterPro" id="IPR000719">
    <property type="entry name" value="Prot_kinase_dom"/>
</dbReference>
<reference evidence="12 13" key="1">
    <citation type="submission" date="2016-07" db="EMBL/GenBank/DDBJ databases">
        <title>Comparative genomics of the entomopathogenic fungus Beauveria bassiana.</title>
        <authorList>
            <person name="Valero Jimenez C.A."/>
            <person name="Zwaan B.J."/>
            <person name="Van Kan J.A."/>
            <person name="Takken W."/>
            <person name="Debets A.J."/>
            <person name="Schoustra S.E."/>
            <person name="Koenraadt C.J."/>
        </authorList>
    </citation>
    <scope>NUCLEOTIDE SEQUENCE [LARGE SCALE GENOMIC DNA]</scope>
    <source>
        <strain evidence="12 13">ARSEF 8028</strain>
    </source>
</reference>
<evidence type="ECO:0000313" key="12">
    <source>
        <dbReference type="EMBL" id="PQK14244.1"/>
    </source>
</evidence>
<feature type="transmembrane region" description="Helical" evidence="10">
    <location>
        <begin position="253"/>
        <end position="272"/>
    </location>
</feature>
<evidence type="ECO:0000256" key="6">
    <source>
        <dbReference type="ARBA" id="ARBA00030980"/>
    </source>
</evidence>
<dbReference type="GO" id="GO:0005737">
    <property type="term" value="C:cytoplasm"/>
    <property type="evidence" value="ECO:0007669"/>
    <property type="project" value="TreeGrafter"/>
</dbReference>
<keyword evidence="10" id="KW-1133">Transmembrane helix</keyword>
<protein>
    <recommendedName>
        <fullName evidence="5">EKC/KEOPS complex subunit BUD32</fullName>
        <ecNumber evidence="3">2.7.11.1</ecNumber>
    </recommendedName>
    <alternativeName>
        <fullName evidence="6 7">Atypical Serine/threonine protein kinase BUD32</fullName>
    </alternativeName>
    <alternativeName>
        <fullName evidence="4">EKC/KEOPS complex subunit bud32</fullName>
    </alternativeName>
</protein>
<evidence type="ECO:0000256" key="2">
    <source>
        <dbReference type="ARBA" id="ARBA00011534"/>
    </source>
</evidence>
<evidence type="ECO:0000256" key="8">
    <source>
        <dbReference type="ARBA" id="ARBA00047899"/>
    </source>
</evidence>
<evidence type="ECO:0000313" key="13">
    <source>
        <dbReference type="Proteomes" id="UP000237441"/>
    </source>
</evidence>
<evidence type="ECO:0000256" key="3">
    <source>
        <dbReference type="ARBA" id="ARBA00012513"/>
    </source>
</evidence>
<comment type="catalytic activity">
    <reaction evidence="9">
        <text>L-seryl-[protein] + ATP = O-phospho-L-seryl-[protein] + ADP + H(+)</text>
        <dbReference type="Rhea" id="RHEA:17989"/>
        <dbReference type="Rhea" id="RHEA-COMP:9863"/>
        <dbReference type="Rhea" id="RHEA-COMP:11604"/>
        <dbReference type="ChEBI" id="CHEBI:15378"/>
        <dbReference type="ChEBI" id="CHEBI:29999"/>
        <dbReference type="ChEBI" id="CHEBI:30616"/>
        <dbReference type="ChEBI" id="CHEBI:83421"/>
        <dbReference type="ChEBI" id="CHEBI:456216"/>
        <dbReference type="EC" id="2.7.11.1"/>
    </reaction>
</comment>
<gene>
    <name evidence="12" type="ORF">BB8028_0004g11740</name>
</gene>
<evidence type="ECO:0000256" key="7">
    <source>
        <dbReference type="ARBA" id="ARBA00033194"/>
    </source>
</evidence>
<dbReference type="Pfam" id="PF00069">
    <property type="entry name" value="Pkinase"/>
    <property type="match status" value="1"/>
</dbReference>
<comment type="subunit">
    <text evidence="2">Component of the EKC/KEOPS complex composed of at least BUD32, CGI121, GON7, KAE1 and PCC1; the whole complex dimerizes.</text>
</comment>